<comment type="caution">
    <text evidence="1">The sequence shown here is derived from an EMBL/GenBank/DDBJ whole genome shotgun (WGS) entry which is preliminary data.</text>
</comment>
<evidence type="ECO:0000313" key="1">
    <source>
        <dbReference type="EMBL" id="MFG6078598.1"/>
    </source>
</evidence>
<accession>A0ABW7CRE0</accession>
<name>A0ABW7CRE0_9GAMM</name>
<dbReference type="Proteomes" id="UP001605250">
    <property type="component" value="Unassembled WGS sequence"/>
</dbReference>
<keyword evidence="2" id="KW-1185">Reference proteome</keyword>
<proteinExistence type="predicted"/>
<protein>
    <recommendedName>
        <fullName evidence="3">Transposase</fullName>
    </recommendedName>
</protein>
<organism evidence="1 2">
    <name type="scientific">Erwinia plantamica</name>
    <dbReference type="NCBI Taxonomy" id="3237104"/>
    <lineage>
        <taxon>Bacteria</taxon>
        <taxon>Pseudomonadati</taxon>
        <taxon>Pseudomonadota</taxon>
        <taxon>Gammaproteobacteria</taxon>
        <taxon>Enterobacterales</taxon>
        <taxon>Erwiniaceae</taxon>
        <taxon>Erwinia</taxon>
    </lineage>
</organism>
<dbReference type="EMBL" id="JBGCUC010000023">
    <property type="protein sequence ID" value="MFG6078598.1"/>
    <property type="molecule type" value="Genomic_DNA"/>
</dbReference>
<evidence type="ECO:0000313" key="2">
    <source>
        <dbReference type="Proteomes" id="UP001605250"/>
    </source>
</evidence>
<evidence type="ECO:0008006" key="3">
    <source>
        <dbReference type="Google" id="ProtNLM"/>
    </source>
</evidence>
<sequence length="108" mass="12367">MAVLSARFGCRKGTHLPCRFIQQFIQTFPVLAAAFFRLACLMTLSCSYLARSVLIAQLRNWPGQARLSSTEMPHNAKIFRQPKTQWLVRAAIIILLVQHDNLAQLFMY</sequence>
<reference evidence="1 2" key="1">
    <citation type="submission" date="2024-07" db="EMBL/GenBank/DDBJ databases">
        <title>Novel bacterial strain Erwinia sp. OPT-41 promoting growth of various crops.</title>
        <authorList>
            <person name="Egorshina A."/>
            <person name="Lukyantsev M.A."/>
            <person name="Golubev S.N."/>
            <person name="Muratova A.Y."/>
            <person name="Bulygina E.A."/>
        </authorList>
    </citation>
    <scope>NUCLEOTIDE SEQUENCE [LARGE SCALE GENOMIC DNA]</scope>
    <source>
        <strain evidence="1 2">OPT-41</strain>
    </source>
</reference>
<gene>
    <name evidence="1" type="ORF">AB3U87_19785</name>
</gene>
<dbReference type="RefSeq" id="WP_394150213.1">
    <property type="nucleotide sequence ID" value="NZ_JBGCUC010000023.1"/>
</dbReference>